<proteinExistence type="predicted"/>
<feature type="compositionally biased region" description="Basic and acidic residues" evidence="1">
    <location>
        <begin position="22"/>
        <end position="32"/>
    </location>
</feature>
<evidence type="ECO:0000313" key="3">
    <source>
        <dbReference type="Proteomes" id="UP000076761"/>
    </source>
</evidence>
<gene>
    <name evidence="2" type="ORF">NEOLEDRAFT_1246655</name>
</gene>
<organism evidence="2 3">
    <name type="scientific">Neolentinus lepideus HHB14362 ss-1</name>
    <dbReference type="NCBI Taxonomy" id="1314782"/>
    <lineage>
        <taxon>Eukaryota</taxon>
        <taxon>Fungi</taxon>
        <taxon>Dikarya</taxon>
        <taxon>Basidiomycota</taxon>
        <taxon>Agaricomycotina</taxon>
        <taxon>Agaricomycetes</taxon>
        <taxon>Gloeophyllales</taxon>
        <taxon>Gloeophyllaceae</taxon>
        <taxon>Neolentinus</taxon>
    </lineage>
</organism>
<dbReference type="AlphaFoldDB" id="A0A165K0V0"/>
<keyword evidence="3" id="KW-1185">Reference proteome</keyword>
<feature type="compositionally biased region" description="Polar residues" evidence="1">
    <location>
        <begin position="47"/>
        <end position="78"/>
    </location>
</feature>
<accession>A0A165K0V0</accession>
<evidence type="ECO:0000256" key="1">
    <source>
        <dbReference type="SAM" id="MobiDB-lite"/>
    </source>
</evidence>
<dbReference type="Proteomes" id="UP000076761">
    <property type="component" value="Unassembled WGS sequence"/>
</dbReference>
<sequence>MPTRSGIDYRLASETPASDDDATGRQLDDVTEHVSTGNGLMGHDNGTYLSGNLSTLTPSSGTVVSPNRLTDNIDTHSCYSAGVDNRTDRSRTTADVESARYDRSRAQDSADVESRHSDHSRMQDDADVESVKSHIDDRSRAQTSMDVGSTSGAEEDNPMAQLAKRLDGTLSLVQEVSDLVNEKLDGFERSKHTSQATISTSTPVVDNAKYFSTWFETAGSDTDDRSVRMNFTKAWADMVDNDDLGEIPEGWQGNDAHSATISSPSLDNDVTISRDDFVQELMKGLSPATREIITQRAELLKVIPISSMVTVSETTEQARTVVQEKGARESSSLSYASTTEEGPGPVFRKGKERDPMERPNGMDITNWKPTRTALPIEDDEIKSIQIAADATIARILQERLDKEHLLEKASIQAQSASSDSTKVNTFDLASKQYRLERAELDAEITKLKRKVADLTDNKDKRRKTAEPERASAQVPKDSYLYHVLRNNTPSDSDPSSSSSSSSSKSSSGSSSSDSSADTSSTSGSDSSWSSIGTEPSE</sequence>
<evidence type="ECO:0000313" key="2">
    <source>
        <dbReference type="EMBL" id="KZT14905.1"/>
    </source>
</evidence>
<feature type="region of interest" description="Disordered" evidence="1">
    <location>
        <begin position="320"/>
        <end position="368"/>
    </location>
</feature>
<name>A0A165K0V0_9AGAM</name>
<feature type="region of interest" description="Disordered" evidence="1">
    <location>
        <begin position="1"/>
        <end position="158"/>
    </location>
</feature>
<feature type="compositionally biased region" description="Polar residues" evidence="1">
    <location>
        <begin position="141"/>
        <end position="152"/>
    </location>
</feature>
<protein>
    <submittedName>
        <fullName evidence="2">Uncharacterized protein</fullName>
    </submittedName>
</protein>
<feature type="compositionally biased region" description="Polar residues" evidence="1">
    <location>
        <begin position="329"/>
        <end position="340"/>
    </location>
</feature>
<feature type="compositionally biased region" description="Basic and acidic residues" evidence="1">
    <location>
        <begin position="458"/>
        <end position="469"/>
    </location>
</feature>
<reference evidence="2 3" key="1">
    <citation type="journal article" date="2016" name="Mol. Biol. Evol.">
        <title>Comparative Genomics of Early-Diverging Mushroom-Forming Fungi Provides Insights into the Origins of Lignocellulose Decay Capabilities.</title>
        <authorList>
            <person name="Nagy L.G."/>
            <person name="Riley R."/>
            <person name="Tritt A."/>
            <person name="Adam C."/>
            <person name="Daum C."/>
            <person name="Floudas D."/>
            <person name="Sun H."/>
            <person name="Yadav J.S."/>
            <person name="Pangilinan J."/>
            <person name="Larsson K.H."/>
            <person name="Matsuura K."/>
            <person name="Barry K."/>
            <person name="Labutti K."/>
            <person name="Kuo R."/>
            <person name="Ohm R.A."/>
            <person name="Bhattacharya S.S."/>
            <person name="Shirouzu T."/>
            <person name="Yoshinaga Y."/>
            <person name="Martin F.M."/>
            <person name="Grigoriev I.V."/>
            <person name="Hibbett D.S."/>
        </authorList>
    </citation>
    <scope>NUCLEOTIDE SEQUENCE [LARGE SCALE GENOMIC DNA]</scope>
    <source>
        <strain evidence="2 3">HHB14362 ss-1</strain>
    </source>
</reference>
<feature type="region of interest" description="Disordered" evidence="1">
    <location>
        <begin position="458"/>
        <end position="537"/>
    </location>
</feature>
<dbReference type="InParanoid" id="A0A165K0V0"/>
<feature type="compositionally biased region" description="Low complexity" evidence="1">
    <location>
        <begin position="490"/>
        <end position="530"/>
    </location>
</feature>
<feature type="non-terminal residue" evidence="2">
    <location>
        <position position="537"/>
    </location>
</feature>
<feature type="compositionally biased region" description="Basic and acidic residues" evidence="1">
    <location>
        <begin position="85"/>
        <end position="140"/>
    </location>
</feature>
<dbReference type="EMBL" id="KV425840">
    <property type="protein sequence ID" value="KZT14905.1"/>
    <property type="molecule type" value="Genomic_DNA"/>
</dbReference>